<protein>
    <recommendedName>
        <fullName evidence="5">HTH lysR-type domain-containing protein</fullName>
    </recommendedName>
</protein>
<keyword evidence="4" id="KW-0804">Transcription</keyword>
<comment type="similarity">
    <text evidence="1">Belongs to the LysR transcriptional regulatory family.</text>
</comment>
<evidence type="ECO:0000256" key="3">
    <source>
        <dbReference type="ARBA" id="ARBA00023125"/>
    </source>
</evidence>
<evidence type="ECO:0000256" key="1">
    <source>
        <dbReference type="ARBA" id="ARBA00009437"/>
    </source>
</evidence>
<dbReference type="SUPFAM" id="SSF53850">
    <property type="entry name" value="Periplasmic binding protein-like II"/>
    <property type="match status" value="1"/>
</dbReference>
<dbReference type="PANTHER" id="PTHR30346:SF28">
    <property type="entry name" value="HTH-TYPE TRANSCRIPTIONAL REGULATOR CYNR"/>
    <property type="match status" value="1"/>
</dbReference>
<dbReference type="Proteomes" id="UP000244910">
    <property type="component" value="Chromosome"/>
</dbReference>
<evidence type="ECO:0000259" key="5">
    <source>
        <dbReference type="PROSITE" id="PS50931"/>
    </source>
</evidence>
<dbReference type="OrthoDB" id="1652954at2"/>
<dbReference type="InterPro" id="IPR005119">
    <property type="entry name" value="LysR_subst-bd"/>
</dbReference>
<dbReference type="GO" id="GO:0003677">
    <property type="term" value="F:DNA binding"/>
    <property type="evidence" value="ECO:0007669"/>
    <property type="project" value="UniProtKB-KW"/>
</dbReference>
<dbReference type="RefSeq" id="WP_032076759.1">
    <property type="nucleotide sequence ID" value="NZ_CP020953.1"/>
</dbReference>
<dbReference type="PANTHER" id="PTHR30346">
    <property type="entry name" value="TRANSCRIPTIONAL DUAL REGULATOR HCAR-RELATED"/>
    <property type="match status" value="1"/>
</dbReference>
<dbReference type="EMBL" id="CP020953">
    <property type="protein sequence ID" value="AWI03595.1"/>
    <property type="molecule type" value="Genomic_DNA"/>
</dbReference>
<dbReference type="PRINTS" id="PR00039">
    <property type="entry name" value="HTHLYSR"/>
</dbReference>
<dbReference type="AlphaFoldDB" id="A0A2U8DMD4"/>
<dbReference type="InterPro" id="IPR036388">
    <property type="entry name" value="WH-like_DNA-bd_sf"/>
</dbReference>
<gene>
    <name evidence="6" type="ORF">B9W14_03555</name>
</gene>
<name>A0A2U8DMD4_9CLOT</name>
<dbReference type="CDD" id="cd05466">
    <property type="entry name" value="PBP2_LTTR_substrate"/>
    <property type="match status" value="1"/>
</dbReference>
<evidence type="ECO:0000256" key="4">
    <source>
        <dbReference type="ARBA" id="ARBA00023163"/>
    </source>
</evidence>
<sequence>MDILQLKYFQTVARYQHITKAANKLNISQPSLTIIIKRLEKELGTQLFKHTGRNIELNEAGKTFLNHVNQVFSELDIAKYELKKLSGPQDNKVSLATTSSRFLSGLLKDFLLTNQEVGIRQFTASIEIVRDFLINEKIDYCISSPPIEGSGIECIELLNDEIVLCLPANHPLAHKKSIHLREVADEKFISLIDGYSFREVTDNLCNIVGFSPNVICECDTVLMSELLQINRGIALIPKSAQEIFQNPALVFLQIEEPICRRKIGLSWLQGRYLSKAARNFQELTIHYYKNMKPWKNGISGS</sequence>
<evidence type="ECO:0000313" key="6">
    <source>
        <dbReference type="EMBL" id="AWI03595.1"/>
    </source>
</evidence>
<keyword evidence="2" id="KW-0805">Transcription regulation</keyword>
<evidence type="ECO:0000256" key="2">
    <source>
        <dbReference type="ARBA" id="ARBA00023015"/>
    </source>
</evidence>
<dbReference type="GO" id="GO:0032993">
    <property type="term" value="C:protein-DNA complex"/>
    <property type="evidence" value="ECO:0007669"/>
    <property type="project" value="TreeGrafter"/>
</dbReference>
<reference evidence="7" key="1">
    <citation type="submission" date="2017-04" db="EMBL/GenBank/DDBJ databases">
        <authorList>
            <person name="Song Y."/>
            <person name="Cho B.-K."/>
        </authorList>
    </citation>
    <scope>NUCLEOTIDE SEQUENCE [LARGE SCALE GENOMIC DNA]</scope>
    <source>
        <strain evidence="7">SL1</strain>
    </source>
</reference>
<keyword evidence="7" id="KW-1185">Reference proteome</keyword>
<dbReference type="InterPro" id="IPR036390">
    <property type="entry name" value="WH_DNA-bd_sf"/>
</dbReference>
<feature type="domain" description="HTH lysR-type" evidence="5">
    <location>
        <begin position="1"/>
        <end position="58"/>
    </location>
</feature>
<accession>A0A2U8DMD4</accession>
<dbReference type="Pfam" id="PF00126">
    <property type="entry name" value="HTH_1"/>
    <property type="match status" value="1"/>
</dbReference>
<dbReference type="SUPFAM" id="SSF46785">
    <property type="entry name" value="Winged helix' DNA-binding domain"/>
    <property type="match status" value="1"/>
</dbReference>
<dbReference type="PROSITE" id="PS50931">
    <property type="entry name" value="HTH_LYSR"/>
    <property type="match status" value="1"/>
</dbReference>
<dbReference type="GO" id="GO:0003700">
    <property type="term" value="F:DNA-binding transcription factor activity"/>
    <property type="evidence" value="ECO:0007669"/>
    <property type="project" value="InterPro"/>
</dbReference>
<dbReference type="FunFam" id="1.10.10.10:FF:000001">
    <property type="entry name" value="LysR family transcriptional regulator"/>
    <property type="match status" value="1"/>
</dbReference>
<dbReference type="Gene3D" id="1.10.10.10">
    <property type="entry name" value="Winged helix-like DNA-binding domain superfamily/Winged helix DNA-binding domain"/>
    <property type="match status" value="1"/>
</dbReference>
<evidence type="ECO:0000313" key="7">
    <source>
        <dbReference type="Proteomes" id="UP000244910"/>
    </source>
</evidence>
<keyword evidence="3" id="KW-0238">DNA-binding</keyword>
<dbReference type="KEGG" id="cdrk:B9W14_03555"/>
<dbReference type="InterPro" id="IPR000847">
    <property type="entry name" value="LysR_HTH_N"/>
</dbReference>
<dbReference type="Pfam" id="PF03466">
    <property type="entry name" value="LysR_substrate"/>
    <property type="match status" value="1"/>
</dbReference>
<dbReference type="Gene3D" id="3.40.190.290">
    <property type="match status" value="1"/>
</dbReference>
<organism evidence="6 7">
    <name type="scientific">Clostridium drakei</name>
    <dbReference type="NCBI Taxonomy" id="332101"/>
    <lineage>
        <taxon>Bacteria</taxon>
        <taxon>Bacillati</taxon>
        <taxon>Bacillota</taxon>
        <taxon>Clostridia</taxon>
        <taxon>Eubacteriales</taxon>
        <taxon>Clostridiaceae</taxon>
        <taxon>Clostridium</taxon>
    </lineage>
</organism>
<proteinExistence type="inferred from homology"/>